<accession>A0A037ZKF0</accession>
<keyword evidence="2" id="KW-1185">Reference proteome</keyword>
<dbReference type="OrthoDB" id="8448547at2"/>
<dbReference type="RefSeq" id="WP_035256748.1">
    <property type="nucleotide sequence ID" value="NZ_JFKE01000002.1"/>
</dbReference>
<reference evidence="1 2" key="1">
    <citation type="submission" date="2014-03" db="EMBL/GenBank/DDBJ databases">
        <title>Draft Genome Sequence of Actibacterium mucosum KCTC 23349, a Marine Alphaproteobacterium with Complex Ionic Requirements Isolated from Mediterranean Seawater at Malvarrosa Beach, Valencia, Spain.</title>
        <authorList>
            <person name="Arahal D.R."/>
            <person name="Shao Z."/>
            <person name="Lai Q."/>
            <person name="Pujalte M.J."/>
        </authorList>
    </citation>
    <scope>NUCLEOTIDE SEQUENCE [LARGE SCALE GENOMIC DNA]</scope>
    <source>
        <strain evidence="1 2">KCTC 23349</strain>
    </source>
</reference>
<gene>
    <name evidence="1" type="ORF">ACMU_06470</name>
</gene>
<name>A0A037ZKF0_9RHOB</name>
<dbReference type="STRING" id="1454373.ACMU_06470"/>
<protein>
    <submittedName>
        <fullName evidence="1">Tail protein</fullName>
    </submittedName>
</protein>
<evidence type="ECO:0000313" key="2">
    <source>
        <dbReference type="Proteomes" id="UP000026249"/>
    </source>
</evidence>
<dbReference type="Proteomes" id="UP000026249">
    <property type="component" value="Unassembled WGS sequence"/>
</dbReference>
<evidence type="ECO:0000313" key="1">
    <source>
        <dbReference type="EMBL" id="KAJ56583.1"/>
    </source>
</evidence>
<comment type="caution">
    <text evidence="1">The sequence shown here is derived from an EMBL/GenBank/DDBJ whole genome shotgun (WGS) entry which is preliminary data.</text>
</comment>
<proteinExistence type="predicted"/>
<organism evidence="1 2">
    <name type="scientific">Actibacterium mucosum KCTC 23349</name>
    <dbReference type="NCBI Taxonomy" id="1454373"/>
    <lineage>
        <taxon>Bacteria</taxon>
        <taxon>Pseudomonadati</taxon>
        <taxon>Pseudomonadota</taxon>
        <taxon>Alphaproteobacteria</taxon>
        <taxon>Rhodobacterales</taxon>
        <taxon>Roseobacteraceae</taxon>
        <taxon>Actibacterium</taxon>
    </lineage>
</organism>
<dbReference type="AlphaFoldDB" id="A0A037ZKF0"/>
<dbReference type="EMBL" id="JFKE01000002">
    <property type="protein sequence ID" value="KAJ56583.1"/>
    <property type="molecule type" value="Genomic_DNA"/>
</dbReference>
<sequence>MEELDSFEDQVDALQQSIGQTSAVMGTFDRELVRMRESATLTSAEVGKLSRAVGRGLRSAFDGLVFDGLRLSDALRQVGQSVVDAAYNAAITPVQNAVGGFLTQGIEALVGVGVPFAKGAPFTQGRVMPFANGGVVSGPTMFPMRGGTGLMGEAGPEAIMPLTRGADGRLGVQSHGGGRAVHVTMNISTPDVQGFRRSQSQIANDLSRALSRGQRNN</sequence>